<comment type="caution">
    <text evidence="6">The sequence shown here is derived from an EMBL/GenBank/DDBJ whole genome shotgun (WGS) entry which is preliminary data.</text>
</comment>
<dbReference type="eggNOG" id="COG1124">
    <property type="taxonomic scope" value="Bacteria"/>
</dbReference>
<dbReference type="InterPro" id="IPR003439">
    <property type="entry name" value="ABC_transporter-like_ATP-bd"/>
</dbReference>
<dbReference type="SUPFAM" id="SSF52540">
    <property type="entry name" value="P-loop containing nucleoside triphosphate hydrolases"/>
    <property type="match status" value="1"/>
</dbReference>
<dbReference type="OrthoDB" id="9784450at2"/>
<dbReference type="GO" id="GO:0055085">
    <property type="term" value="P:transmembrane transport"/>
    <property type="evidence" value="ECO:0007669"/>
    <property type="project" value="UniProtKB-ARBA"/>
</dbReference>
<sequence>MLSASALRYCHDRHRDPVIDSVSLRVKAGEIVGLTGDSGAGKSTLGRLLAGLLRPQAGRIELDGTPLPRHGLQPVQLLMQTPELAVNPRWRIERILHEAWTPDTTLLEALSIRRDWYSRFPHELSGGELQRVTVARALAPGVRYLIADEISSMLDALTQAELWHALLQVVASRRMGMLVISHDAALLSRVANRCYRLNAGQLDALA</sequence>
<keyword evidence="2" id="KW-0813">Transport</keyword>
<dbReference type="InterPro" id="IPR017871">
    <property type="entry name" value="ABC_transporter-like_CS"/>
</dbReference>
<evidence type="ECO:0000256" key="1">
    <source>
        <dbReference type="ARBA" id="ARBA00005417"/>
    </source>
</evidence>
<dbReference type="RefSeq" id="WP_016416479.1">
    <property type="nucleotide sequence ID" value="NZ_AUAB01000002.1"/>
</dbReference>
<organism evidence="6 7">
    <name type="scientific">Litchfieldella anticariensis (strain DSM 16096 / CECT 5854 / CIP 108499 / LMG 22089 / FP35)</name>
    <name type="common">Halomonas anticariensis</name>
    <dbReference type="NCBI Taxonomy" id="1121939"/>
    <lineage>
        <taxon>Bacteria</taxon>
        <taxon>Pseudomonadati</taxon>
        <taxon>Pseudomonadota</taxon>
        <taxon>Gammaproteobacteria</taxon>
        <taxon>Oceanospirillales</taxon>
        <taxon>Halomonadaceae</taxon>
        <taxon>Litchfieldella</taxon>
    </lineage>
</organism>
<dbReference type="GO" id="GO:0016887">
    <property type="term" value="F:ATP hydrolysis activity"/>
    <property type="evidence" value="ECO:0007669"/>
    <property type="project" value="InterPro"/>
</dbReference>
<dbReference type="EMBL" id="ASTJ01000024">
    <property type="protein sequence ID" value="EPC02543.1"/>
    <property type="molecule type" value="Genomic_DNA"/>
</dbReference>
<feature type="domain" description="ABC transporter" evidence="5">
    <location>
        <begin position="2"/>
        <end position="205"/>
    </location>
</feature>
<evidence type="ECO:0000313" key="6">
    <source>
        <dbReference type="EMBL" id="EPC02543.1"/>
    </source>
</evidence>
<accession>S2KPZ3</accession>
<dbReference type="SMART" id="SM00382">
    <property type="entry name" value="AAA"/>
    <property type="match status" value="1"/>
</dbReference>
<dbReference type="AlphaFoldDB" id="S2KPZ3"/>
<dbReference type="Proteomes" id="UP000014463">
    <property type="component" value="Unassembled WGS sequence"/>
</dbReference>
<dbReference type="InterPro" id="IPR050319">
    <property type="entry name" value="ABC_transp_ATP-bind"/>
</dbReference>
<evidence type="ECO:0000256" key="3">
    <source>
        <dbReference type="ARBA" id="ARBA00022741"/>
    </source>
</evidence>
<protein>
    <recommendedName>
        <fullName evidence="5">ABC transporter domain-containing protein</fullName>
    </recommendedName>
</protein>
<dbReference type="InterPro" id="IPR003593">
    <property type="entry name" value="AAA+_ATPase"/>
</dbReference>
<dbReference type="PATRIC" id="fig|1121939.11.peg.1975"/>
<keyword evidence="3" id="KW-0547">Nucleotide-binding</keyword>
<dbReference type="Pfam" id="PF00005">
    <property type="entry name" value="ABC_tran"/>
    <property type="match status" value="1"/>
</dbReference>
<comment type="similarity">
    <text evidence="1">Belongs to the ABC transporter superfamily.</text>
</comment>
<dbReference type="PANTHER" id="PTHR43776">
    <property type="entry name" value="TRANSPORT ATP-BINDING PROTEIN"/>
    <property type="match status" value="1"/>
</dbReference>
<keyword evidence="4" id="KW-0067">ATP-binding</keyword>
<dbReference type="PANTHER" id="PTHR43776:SF7">
    <property type="entry name" value="D,D-DIPEPTIDE TRANSPORT ATP-BINDING PROTEIN DDPF-RELATED"/>
    <property type="match status" value="1"/>
</dbReference>
<evidence type="ECO:0000313" key="7">
    <source>
        <dbReference type="Proteomes" id="UP000014463"/>
    </source>
</evidence>
<evidence type="ECO:0000259" key="5">
    <source>
        <dbReference type="PROSITE" id="PS50893"/>
    </source>
</evidence>
<dbReference type="PROSITE" id="PS00211">
    <property type="entry name" value="ABC_TRANSPORTER_1"/>
    <property type="match status" value="1"/>
</dbReference>
<dbReference type="Gene3D" id="3.40.50.300">
    <property type="entry name" value="P-loop containing nucleotide triphosphate hydrolases"/>
    <property type="match status" value="1"/>
</dbReference>
<proteinExistence type="inferred from homology"/>
<name>S2KPZ3_LITA3</name>
<evidence type="ECO:0000256" key="2">
    <source>
        <dbReference type="ARBA" id="ARBA00022448"/>
    </source>
</evidence>
<gene>
    <name evidence="6" type="ORF">L861_09370</name>
</gene>
<dbReference type="STRING" id="1121939.L861_09370"/>
<dbReference type="GO" id="GO:0005524">
    <property type="term" value="F:ATP binding"/>
    <property type="evidence" value="ECO:0007669"/>
    <property type="project" value="UniProtKB-KW"/>
</dbReference>
<reference evidence="6 7" key="1">
    <citation type="journal article" date="2013" name="Genome Announc.">
        <title>Draft genome sequence of the moderately halophilic gammaproteobacterium Halomonas anticariensis FP35.</title>
        <authorList>
            <person name="Tahrioui A."/>
            <person name="Quesada E."/>
            <person name="Llamas I."/>
        </authorList>
    </citation>
    <scope>NUCLEOTIDE SEQUENCE [LARGE SCALE GENOMIC DNA]</scope>
    <source>
        <strain evidence="7">DSM 16096 / CECT 5854 / LMG 22089 / FP35</strain>
    </source>
</reference>
<dbReference type="PROSITE" id="PS50893">
    <property type="entry name" value="ABC_TRANSPORTER_2"/>
    <property type="match status" value="1"/>
</dbReference>
<keyword evidence="7" id="KW-1185">Reference proteome</keyword>
<evidence type="ECO:0000256" key="4">
    <source>
        <dbReference type="ARBA" id="ARBA00022840"/>
    </source>
</evidence>
<dbReference type="InterPro" id="IPR027417">
    <property type="entry name" value="P-loop_NTPase"/>
</dbReference>